<name>A0A401G9A0_9APHY</name>
<dbReference type="GeneID" id="38775654"/>
<dbReference type="AlphaFoldDB" id="A0A401G9A0"/>
<reference evidence="1 2" key="1">
    <citation type="journal article" date="2018" name="Sci. Rep.">
        <title>Genome sequence of the cauliflower mushroom Sparassis crispa (Hanabiratake) and its association with beneficial usage.</title>
        <authorList>
            <person name="Kiyama R."/>
            <person name="Furutani Y."/>
            <person name="Kawaguchi K."/>
            <person name="Nakanishi T."/>
        </authorList>
    </citation>
    <scope>NUCLEOTIDE SEQUENCE [LARGE SCALE GENOMIC DNA]</scope>
</reference>
<evidence type="ECO:0000313" key="1">
    <source>
        <dbReference type="EMBL" id="GBE78737.1"/>
    </source>
</evidence>
<comment type="caution">
    <text evidence="1">The sequence shown here is derived from an EMBL/GenBank/DDBJ whole genome shotgun (WGS) entry which is preliminary data.</text>
</comment>
<accession>A0A401G9A0</accession>
<dbReference type="EMBL" id="BFAD01000001">
    <property type="protein sequence ID" value="GBE78737.1"/>
    <property type="molecule type" value="Genomic_DNA"/>
</dbReference>
<evidence type="ECO:0000313" key="2">
    <source>
        <dbReference type="Proteomes" id="UP000287166"/>
    </source>
</evidence>
<proteinExistence type="predicted"/>
<dbReference type="RefSeq" id="XP_027609650.1">
    <property type="nucleotide sequence ID" value="XM_027753849.1"/>
</dbReference>
<dbReference type="Proteomes" id="UP000287166">
    <property type="component" value="Unassembled WGS sequence"/>
</dbReference>
<protein>
    <submittedName>
        <fullName evidence="1">Uncharacterized protein</fullName>
    </submittedName>
</protein>
<gene>
    <name evidence="1" type="ORF">SCP_0116280</name>
</gene>
<keyword evidence="2" id="KW-1185">Reference proteome</keyword>
<dbReference type="InParanoid" id="A0A401G9A0"/>
<organism evidence="1 2">
    <name type="scientific">Sparassis crispa</name>
    <dbReference type="NCBI Taxonomy" id="139825"/>
    <lineage>
        <taxon>Eukaryota</taxon>
        <taxon>Fungi</taxon>
        <taxon>Dikarya</taxon>
        <taxon>Basidiomycota</taxon>
        <taxon>Agaricomycotina</taxon>
        <taxon>Agaricomycetes</taxon>
        <taxon>Polyporales</taxon>
        <taxon>Sparassidaceae</taxon>
        <taxon>Sparassis</taxon>
    </lineage>
</organism>
<sequence length="120" mass="13351">MATAWSGHHQYGGIPLEIPTIRESVAEEPVEQEAEEEELLPLELEEPTLRPEDISLPRRHAALRSFKELGSCVVHCEALRYRTFDRAISPFYSSLSITGPNESGVAAWNTPAAFAFTAVR</sequence>